<evidence type="ECO:0000313" key="12">
    <source>
        <dbReference type="Proteomes" id="UP000029665"/>
    </source>
</evidence>
<comment type="subcellular location">
    <subcellularLocation>
        <location evidence="1">Membrane</location>
    </subcellularLocation>
</comment>
<organism evidence="11 12">
    <name type="scientific">Pycnoporus cinnabarinus</name>
    <name type="common">Cinnabar-red polypore</name>
    <name type="synonym">Trametes cinnabarina</name>
    <dbReference type="NCBI Taxonomy" id="5643"/>
    <lineage>
        <taxon>Eukaryota</taxon>
        <taxon>Fungi</taxon>
        <taxon>Dikarya</taxon>
        <taxon>Basidiomycota</taxon>
        <taxon>Agaricomycotina</taxon>
        <taxon>Agaricomycetes</taxon>
        <taxon>Polyporales</taxon>
        <taxon>Polyporaceae</taxon>
        <taxon>Trametes</taxon>
    </lineage>
</organism>
<evidence type="ECO:0000256" key="2">
    <source>
        <dbReference type="ARBA" id="ARBA00022448"/>
    </source>
</evidence>
<evidence type="ECO:0000259" key="9">
    <source>
        <dbReference type="PROSITE" id="PS50836"/>
    </source>
</evidence>
<dbReference type="SUPFAM" id="SSF49344">
    <property type="entry name" value="CBD9-like"/>
    <property type="match status" value="1"/>
</dbReference>
<evidence type="ECO:0000256" key="4">
    <source>
        <dbReference type="ARBA" id="ARBA00022982"/>
    </source>
</evidence>
<sequence length="510" mass="54383">MTGLSLLGTTRSKRVPNEGVPLSPVSPCVKRPPQAQHLPHPRPPSGYIDPGQRKFSTPNRPHLLLLNTMRLGLSLTLGLCSLALVGARGRDARGGDDHGSDGDSDDDGNTSGMNGNSTSNPTGIASTTSSNSSSGLMGGSVCTTYLCISGVMNGSTTTYTLQSNGKAELGWMAMGFGSTMANTPMVIMWPNSDGSITLSQRMAPAEVMPTVVANPPRVATADPSASDLTGSTPKMTFTIPSDGSTSQNIIWAFGTTNPNDAAVDATLVQHLDSGPTRIDLSQPLNNTGGNQNPVTDPNAITGSVFPPLQPFQKMIIAHALLCTIGFLILLPAGGLLARYSRTFTNSWFTGHWIFQFGLAGPVIVAGVGLGIGAVAKAGAPHLNDDHKRWGVAIFVLYFAQLALGAIIHWIKPTSWTVGKRRPLQNYLHAVFGILIIGLAFYQVRSGYHSEWPATSGRPPISNAANIVWYVWVVLVPVLYIAGLAFLPRQLRQERPHKRAPSDEFTMRERD</sequence>
<dbReference type="Gene3D" id="1.20.120.1770">
    <property type="match status" value="1"/>
</dbReference>
<keyword evidence="12" id="KW-1185">Reference proteome</keyword>
<feature type="compositionally biased region" description="Basic and acidic residues" evidence="7">
    <location>
        <begin position="90"/>
        <end position="101"/>
    </location>
</feature>
<reference evidence="11" key="1">
    <citation type="submission" date="2014-01" db="EMBL/GenBank/DDBJ databases">
        <title>The genome of the white-rot fungus Pycnoporus cinnabarinus: a basidiomycete model with a versatile arsenal for lignocellulosic biomass breakdown.</title>
        <authorList>
            <person name="Levasseur A."/>
            <person name="Lomascolo A."/>
            <person name="Ruiz-Duenas F.J."/>
            <person name="Uzan E."/>
            <person name="Piumi F."/>
            <person name="Kues U."/>
            <person name="Ram A.F.J."/>
            <person name="Murat C."/>
            <person name="Haon M."/>
            <person name="Benoit I."/>
            <person name="Arfi Y."/>
            <person name="Chevret D."/>
            <person name="Drula E."/>
            <person name="Kwon M.J."/>
            <person name="Gouret P."/>
            <person name="Lesage-Meessen L."/>
            <person name="Lombard V."/>
            <person name="Mariette J."/>
            <person name="Noirot C."/>
            <person name="Park J."/>
            <person name="Patyshakuliyeva A."/>
            <person name="Wieneger R.A.B."/>
            <person name="Wosten H.A.B."/>
            <person name="Martin F."/>
            <person name="Coutinho P.M."/>
            <person name="de Vries R."/>
            <person name="Martinez A.T."/>
            <person name="Klopp C."/>
            <person name="Pontarotti P."/>
            <person name="Henrissat B."/>
            <person name="Record E."/>
        </authorList>
    </citation>
    <scope>NUCLEOTIDE SEQUENCE [LARGE SCALE GENOMIC DNA]</scope>
    <source>
        <strain evidence="11">BRFM137</strain>
    </source>
</reference>
<feature type="domain" description="DOMON" evidence="9">
    <location>
        <begin position="142"/>
        <end position="254"/>
    </location>
</feature>
<dbReference type="InterPro" id="IPR015920">
    <property type="entry name" value="Cellobiose_DH-like_cyt"/>
</dbReference>
<dbReference type="Proteomes" id="UP000029665">
    <property type="component" value="Unassembled WGS sequence"/>
</dbReference>
<dbReference type="SMART" id="SM00665">
    <property type="entry name" value="B561"/>
    <property type="match status" value="1"/>
</dbReference>
<feature type="region of interest" description="Disordered" evidence="7">
    <location>
        <begin position="90"/>
        <end position="136"/>
    </location>
</feature>
<keyword evidence="2" id="KW-0813">Transport</keyword>
<protein>
    <recommendedName>
        <fullName evidence="13">Cytochrome b561 domain-containing protein</fullName>
    </recommendedName>
</protein>
<keyword evidence="5 8" id="KW-1133">Transmembrane helix</keyword>
<evidence type="ECO:0008006" key="13">
    <source>
        <dbReference type="Google" id="ProtNLM"/>
    </source>
</evidence>
<proteinExistence type="predicted"/>
<keyword evidence="6 8" id="KW-0472">Membrane</keyword>
<feature type="transmembrane region" description="Helical" evidence="8">
    <location>
        <begin position="389"/>
        <end position="411"/>
    </location>
</feature>
<dbReference type="GO" id="GO:0016020">
    <property type="term" value="C:membrane"/>
    <property type="evidence" value="ECO:0007669"/>
    <property type="project" value="UniProtKB-SubCell"/>
</dbReference>
<dbReference type="PROSITE" id="PS50939">
    <property type="entry name" value="CYTOCHROME_B561"/>
    <property type="match status" value="1"/>
</dbReference>
<dbReference type="Pfam" id="PF03188">
    <property type="entry name" value="Cytochrom_B561"/>
    <property type="match status" value="1"/>
</dbReference>
<accession>A0A060SPF7</accession>
<feature type="transmembrane region" description="Helical" evidence="8">
    <location>
        <begin position="466"/>
        <end position="486"/>
    </location>
</feature>
<evidence type="ECO:0000256" key="1">
    <source>
        <dbReference type="ARBA" id="ARBA00004370"/>
    </source>
</evidence>
<dbReference type="AlphaFoldDB" id="A0A060SPF7"/>
<feature type="compositionally biased region" description="Low complexity" evidence="7">
    <location>
        <begin position="109"/>
        <end position="135"/>
    </location>
</feature>
<evidence type="ECO:0000259" key="10">
    <source>
        <dbReference type="PROSITE" id="PS50939"/>
    </source>
</evidence>
<keyword evidence="4" id="KW-0249">Electron transport</keyword>
<evidence type="ECO:0000256" key="8">
    <source>
        <dbReference type="SAM" id="Phobius"/>
    </source>
</evidence>
<dbReference type="CDD" id="cd09630">
    <property type="entry name" value="CDH_like_cytochrome"/>
    <property type="match status" value="1"/>
</dbReference>
<dbReference type="Gene3D" id="2.60.40.1210">
    <property type="entry name" value="Cellobiose dehydrogenase, cytochrome domain"/>
    <property type="match status" value="1"/>
</dbReference>
<evidence type="ECO:0000256" key="3">
    <source>
        <dbReference type="ARBA" id="ARBA00022692"/>
    </source>
</evidence>
<dbReference type="SMART" id="SM00664">
    <property type="entry name" value="DoH"/>
    <property type="match status" value="1"/>
</dbReference>
<dbReference type="InterPro" id="IPR006593">
    <property type="entry name" value="Cyt_b561/ferric_Rdtase_TM"/>
</dbReference>
<dbReference type="HOGENOM" id="CLU_038404_0_0_1"/>
<dbReference type="InterPro" id="IPR005018">
    <property type="entry name" value="DOMON_domain"/>
</dbReference>
<dbReference type="CDD" id="cd08760">
    <property type="entry name" value="Cyt_b561_FRRS1_like"/>
    <property type="match status" value="1"/>
</dbReference>
<evidence type="ECO:0000256" key="7">
    <source>
        <dbReference type="SAM" id="MobiDB-lite"/>
    </source>
</evidence>
<comment type="caution">
    <text evidence="11">The sequence shown here is derived from an EMBL/GenBank/DDBJ whole genome shotgun (WGS) entry which is preliminary data.</text>
</comment>
<name>A0A060SPF7_PYCCI</name>
<feature type="transmembrane region" description="Helical" evidence="8">
    <location>
        <begin position="423"/>
        <end position="443"/>
    </location>
</feature>
<evidence type="ECO:0000313" key="11">
    <source>
        <dbReference type="EMBL" id="CDO76061.1"/>
    </source>
</evidence>
<feature type="transmembrane region" description="Helical" evidence="8">
    <location>
        <begin position="352"/>
        <end position="377"/>
    </location>
</feature>
<evidence type="ECO:0000256" key="5">
    <source>
        <dbReference type="ARBA" id="ARBA00022989"/>
    </source>
</evidence>
<evidence type="ECO:0000256" key="6">
    <source>
        <dbReference type="ARBA" id="ARBA00023136"/>
    </source>
</evidence>
<feature type="region of interest" description="Disordered" evidence="7">
    <location>
        <begin position="1"/>
        <end position="55"/>
    </location>
</feature>
<keyword evidence="3 8" id="KW-0812">Transmembrane</keyword>
<dbReference type="STRING" id="5643.A0A060SPF7"/>
<gene>
    <name evidence="11" type="ORF">BN946_scf184696.g13</name>
</gene>
<dbReference type="PANTHER" id="PTHR47797:SF3">
    <property type="entry name" value="CYTOCHROME B561 DOMAIN-CONTAINING PROTEIN"/>
    <property type="match status" value="1"/>
</dbReference>
<dbReference type="OMA" id="IVWYIWV"/>
<feature type="domain" description="Cytochrome b561" evidence="10">
    <location>
        <begin position="280"/>
        <end position="483"/>
    </location>
</feature>
<dbReference type="PANTHER" id="PTHR47797">
    <property type="entry name" value="DEHYDROGENASE, PUTATIVE (AFU_ORTHOLOGUE AFUA_8G05805)-RELATED"/>
    <property type="match status" value="1"/>
</dbReference>
<dbReference type="Pfam" id="PF16010">
    <property type="entry name" value="CDH-cyt"/>
    <property type="match status" value="1"/>
</dbReference>
<dbReference type="EMBL" id="CCBP010000333">
    <property type="protein sequence ID" value="CDO76061.1"/>
    <property type="molecule type" value="Genomic_DNA"/>
</dbReference>
<dbReference type="PROSITE" id="PS50836">
    <property type="entry name" value="DOMON"/>
    <property type="match status" value="1"/>
</dbReference>
<dbReference type="OrthoDB" id="19261at2759"/>
<feature type="transmembrane region" description="Helical" evidence="8">
    <location>
        <begin position="315"/>
        <end position="340"/>
    </location>
</feature>